<evidence type="ECO:0000313" key="2">
    <source>
        <dbReference type="EMBL" id="KAJ6987553.1"/>
    </source>
</evidence>
<dbReference type="AlphaFoldDB" id="A0AAD6ML53"/>
<keyword evidence="1" id="KW-1133">Transmembrane helix</keyword>
<dbReference type="EMBL" id="JAQIZT010000008">
    <property type="protein sequence ID" value="KAJ6987553.1"/>
    <property type="molecule type" value="Genomic_DNA"/>
</dbReference>
<protein>
    <submittedName>
        <fullName evidence="2">Uncharacterized protein</fullName>
    </submittedName>
</protein>
<accession>A0AAD6ML53</accession>
<evidence type="ECO:0000256" key="1">
    <source>
        <dbReference type="SAM" id="Phobius"/>
    </source>
</evidence>
<reference evidence="2" key="1">
    <citation type="journal article" date="2023" name="Mol. Ecol. Resour.">
        <title>Chromosome-level genome assembly of a triploid poplar Populus alba 'Berolinensis'.</title>
        <authorList>
            <person name="Chen S."/>
            <person name="Yu Y."/>
            <person name="Wang X."/>
            <person name="Wang S."/>
            <person name="Zhang T."/>
            <person name="Zhou Y."/>
            <person name="He R."/>
            <person name="Meng N."/>
            <person name="Wang Y."/>
            <person name="Liu W."/>
            <person name="Liu Z."/>
            <person name="Liu J."/>
            <person name="Guo Q."/>
            <person name="Huang H."/>
            <person name="Sederoff R.R."/>
            <person name="Wang G."/>
            <person name="Qu G."/>
            <person name="Chen S."/>
        </authorList>
    </citation>
    <scope>NUCLEOTIDE SEQUENCE</scope>
    <source>
        <strain evidence="2">SC-2020</strain>
    </source>
</reference>
<sequence>MSIVIIGKKKKFTCAGDEVNGYGALWTVPLIFPLVFFFSDSFYFVTFFFRSGLSSLSLYWLSVVQRGRAERAGILGGKAGARALAGQCFPLSVSIFPTLTLRSSFPGSSFFFFLSFCSPVFARPPFHLLCVSFTPVFCVSTLCLSPVLVFVCPLFFPGIPFVFFPFVFVLRSCLGNGMHRGGKKDVTTICCRFH</sequence>
<gene>
    <name evidence="2" type="ORF">NC653_020725</name>
</gene>
<keyword evidence="3" id="KW-1185">Reference proteome</keyword>
<feature type="transmembrane region" description="Helical" evidence="1">
    <location>
        <begin position="129"/>
        <end position="148"/>
    </location>
</feature>
<feature type="transmembrane region" description="Helical" evidence="1">
    <location>
        <begin position="154"/>
        <end position="174"/>
    </location>
</feature>
<keyword evidence="1" id="KW-0472">Membrane</keyword>
<comment type="caution">
    <text evidence="2">The sequence shown here is derived from an EMBL/GenBank/DDBJ whole genome shotgun (WGS) entry which is preliminary data.</text>
</comment>
<organism evidence="2 3">
    <name type="scientific">Populus alba x Populus x berolinensis</name>
    <dbReference type="NCBI Taxonomy" id="444605"/>
    <lineage>
        <taxon>Eukaryota</taxon>
        <taxon>Viridiplantae</taxon>
        <taxon>Streptophyta</taxon>
        <taxon>Embryophyta</taxon>
        <taxon>Tracheophyta</taxon>
        <taxon>Spermatophyta</taxon>
        <taxon>Magnoliopsida</taxon>
        <taxon>eudicotyledons</taxon>
        <taxon>Gunneridae</taxon>
        <taxon>Pentapetalae</taxon>
        <taxon>rosids</taxon>
        <taxon>fabids</taxon>
        <taxon>Malpighiales</taxon>
        <taxon>Salicaceae</taxon>
        <taxon>Saliceae</taxon>
        <taxon>Populus</taxon>
    </lineage>
</organism>
<keyword evidence="1" id="KW-0812">Transmembrane</keyword>
<feature type="transmembrane region" description="Helical" evidence="1">
    <location>
        <begin position="21"/>
        <end position="38"/>
    </location>
</feature>
<name>A0AAD6ML53_9ROSI</name>
<dbReference type="Proteomes" id="UP001164929">
    <property type="component" value="Chromosome 8"/>
</dbReference>
<evidence type="ECO:0000313" key="3">
    <source>
        <dbReference type="Proteomes" id="UP001164929"/>
    </source>
</evidence>
<feature type="transmembrane region" description="Helical" evidence="1">
    <location>
        <begin position="44"/>
        <end position="61"/>
    </location>
</feature>
<proteinExistence type="predicted"/>